<evidence type="ECO:0000256" key="7">
    <source>
        <dbReference type="SAM" id="Phobius"/>
    </source>
</evidence>
<keyword evidence="6 7" id="KW-0472">Membrane</keyword>
<evidence type="ECO:0000256" key="2">
    <source>
        <dbReference type="ARBA" id="ARBA00022448"/>
    </source>
</evidence>
<evidence type="ECO:0000256" key="4">
    <source>
        <dbReference type="ARBA" id="ARBA00022692"/>
    </source>
</evidence>
<evidence type="ECO:0000256" key="1">
    <source>
        <dbReference type="ARBA" id="ARBA00004651"/>
    </source>
</evidence>
<protein>
    <submittedName>
        <fullName evidence="9">Binding-protein-dependent transport system inner membrane component</fullName>
    </submittedName>
</protein>
<keyword evidence="5 7" id="KW-1133">Transmembrane helix</keyword>
<dbReference type="EMBL" id="QQAY01000002">
    <property type="protein sequence ID" value="RDI45530.1"/>
    <property type="molecule type" value="Genomic_DNA"/>
</dbReference>
<feature type="transmembrane region" description="Helical" evidence="7">
    <location>
        <begin position="144"/>
        <end position="169"/>
    </location>
</feature>
<organism evidence="9 10">
    <name type="scientific">Falsibacillus pallidus</name>
    <dbReference type="NCBI Taxonomy" id="493781"/>
    <lineage>
        <taxon>Bacteria</taxon>
        <taxon>Bacillati</taxon>
        <taxon>Bacillota</taxon>
        <taxon>Bacilli</taxon>
        <taxon>Bacillales</taxon>
        <taxon>Bacillaceae</taxon>
        <taxon>Falsibacillus</taxon>
    </lineage>
</organism>
<keyword evidence="4 7" id="KW-0812">Transmembrane</keyword>
<accession>A0A370GQD6</accession>
<keyword evidence="10" id="KW-1185">Reference proteome</keyword>
<dbReference type="PANTHER" id="PTHR30465">
    <property type="entry name" value="INNER MEMBRANE ABC TRANSPORTER"/>
    <property type="match status" value="1"/>
</dbReference>
<evidence type="ECO:0000313" key="9">
    <source>
        <dbReference type="EMBL" id="RDI45530.1"/>
    </source>
</evidence>
<dbReference type="Proteomes" id="UP000255326">
    <property type="component" value="Unassembled WGS sequence"/>
</dbReference>
<keyword evidence="3" id="KW-1003">Cell membrane</keyword>
<feature type="domain" description="ABC transmembrane type-1" evidence="8">
    <location>
        <begin position="4"/>
        <end position="149"/>
    </location>
</feature>
<evidence type="ECO:0000256" key="3">
    <source>
        <dbReference type="ARBA" id="ARBA00022475"/>
    </source>
</evidence>
<proteinExistence type="predicted"/>
<evidence type="ECO:0000256" key="5">
    <source>
        <dbReference type="ARBA" id="ARBA00022989"/>
    </source>
</evidence>
<gene>
    <name evidence="9" type="ORF">DFR59_102158</name>
</gene>
<feature type="transmembrane region" description="Helical" evidence="7">
    <location>
        <begin position="14"/>
        <end position="36"/>
    </location>
</feature>
<feature type="transmembrane region" description="Helical" evidence="7">
    <location>
        <begin position="90"/>
        <end position="106"/>
    </location>
</feature>
<dbReference type="GO" id="GO:0055085">
    <property type="term" value="P:transmembrane transport"/>
    <property type="evidence" value="ECO:0007669"/>
    <property type="project" value="InterPro"/>
</dbReference>
<sequence length="177" mass="20207">MIGLTSVFESLPDIFTLVVLQLVVIKYFEATGILLFPVAGSFGEQPYVLPILILAIIPSIQMFSIIHLFVKDELSKPYITLAKSKGYTRTYIFFIHLIRNIIPNIFNHSKSVILLLLSSLIVLERLFNLQGLNTYLFTYPEPNIIAFSLIMLYLPIFGFYLLINGVTVWKTGQRVEM</sequence>
<evidence type="ECO:0000259" key="8">
    <source>
        <dbReference type="Pfam" id="PF00528"/>
    </source>
</evidence>
<evidence type="ECO:0000313" key="10">
    <source>
        <dbReference type="Proteomes" id="UP000255326"/>
    </source>
</evidence>
<dbReference type="PANTHER" id="PTHR30465:SF44">
    <property type="entry name" value="ABC-TYPE DIPEPTIDE_OLIGOPEPTIDE TRANSPORT SYSTEM, PERMEASE COMPONENT"/>
    <property type="match status" value="1"/>
</dbReference>
<dbReference type="Pfam" id="PF00528">
    <property type="entry name" value="BPD_transp_1"/>
    <property type="match status" value="1"/>
</dbReference>
<dbReference type="GO" id="GO:0005886">
    <property type="term" value="C:plasma membrane"/>
    <property type="evidence" value="ECO:0007669"/>
    <property type="project" value="UniProtKB-SubCell"/>
</dbReference>
<keyword evidence="2" id="KW-0813">Transport</keyword>
<dbReference type="RefSeq" id="WP_114744382.1">
    <property type="nucleotide sequence ID" value="NZ_QQAY01000002.1"/>
</dbReference>
<feature type="transmembrane region" description="Helical" evidence="7">
    <location>
        <begin position="113"/>
        <end position="132"/>
    </location>
</feature>
<dbReference type="AlphaFoldDB" id="A0A370GQD6"/>
<name>A0A370GQD6_9BACI</name>
<dbReference type="OrthoDB" id="2958608at2"/>
<reference evidence="9 10" key="1">
    <citation type="submission" date="2018-07" db="EMBL/GenBank/DDBJ databases">
        <title>Genomic Encyclopedia of Type Strains, Phase IV (KMG-IV): sequencing the most valuable type-strain genomes for metagenomic binning, comparative biology and taxonomic classification.</title>
        <authorList>
            <person name="Goeker M."/>
        </authorList>
    </citation>
    <scope>NUCLEOTIDE SEQUENCE [LARGE SCALE GENOMIC DNA]</scope>
    <source>
        <strain evidence="9 10">DSM 25281</strain>
    </source>
</reference>
<dbReference type="InterPro" id="IPR000515">
    <property type="entry name" value="MetI-like"/>
</dbReference>
<comment type="subcellular location">
    <subcellularLocation>
        <location evidence="1">Cell membrane</location>
        <topology evidence="1">Multi-pass membrane protein</topology>
    </subcellularLocation>
</comment>
<evidence type="ECO:0000256" key="6">
    <source>
        <dbReference type="ARBA" id="ARBA00023136"/>
    </source>
</evidence>
<comment type="caution">
    <text evidence="9">The sequence shown here is derived from an EMBL/GenBank/DDBJ whole genome shotgun (WGS) entry which is preliminary data.</text>
</comment>
<feature type="transmembrane region" description="Helical" evidence="7">
    <location>
        <begin position="48"/>
        <end position="70"/>
    </location>
</feature>